<evidence type="ECO:0000313" key="5">
    <source>
        <dbReference type="Proteomes" id="UP001138961"/>
    </source>
</evidence>
<dbReference type="InterPro" id="IPR029753">
    <property type="entry name" value="D-isomer_DH_CS"/>
</dbReference>
<comment type="caution">
    <text evidence="4">The sequence shown here is derived from an EMBL/GenBank/DDBJ whole genome shotgun (WGS) entry which is preliminary data.</text>
</comment>
<dbReference type="EMBL" id="JAJATZ010000002">
    <property type="protein sequence ID" value="MCB5198752.1"/>
    <property type="molecule type" value="Genomic_DNA"/>
</dbReference>
<protein>
    <submittedName>
        <fullName evidence="4">Glyoxylate/hydroxypyruvate reductase A</fullName>
    </submittedName>
</protein>
<evidence type="ECO:0000256" key="2">
    <source>
        <dbReference type="ARBA" id="ARBA00023027"/>
    </source>
</evidence>
<feature type="domain" description="D-isomer specific 2-hydroxyacid dehydrogenase NAD-binding" evidence="3">
    <location>
        <begin position="107"/>
        <end position="275"/>
    </location>
</feature>
<organism evidence="4 5">
    <name type="scientific">Loktanella gaetbuli</name>
    <dbReference type="NCBI Taxonomy" id="2881335"/>
    <lineage>
        <taxon>Bacteria</taxon>
        <taxon>Pseudomonadati</taxon>
        <taxon>Pseudomonadota</taxon>
        <taxon>Alphaproteobacteria</taxon>
        <taxon>Rhodobacterales</taxon>
        <taxon>Roseobacteraceae</taxon>
        <taxon>Loktanella</taxon>
    </lineage>
</organism>
<dbReference type="SUPFAM" id="SSF51735">
    <property type="entry name" value="NAD(P)-binding Rossmann-fold domains"/>
    <property type="match status" value="1"/>
</dbReference>
<proteinExistence type="predicted"/>
<reference evidence="4" key="1">
    <citation type="submission" date="2021-10" db="EMBL/GenBank/DDBJ databases">
        <title>Loktanella gaetbuli sp. nov., isolated from a tidal flat.</title>
        <authorList>
            <person name="Park S."/>
            <person name="Yoon J.-H."/>
        </authorList>
    </citation>
    <scope>NUCLEOTIDE SEQUENCE</scope>
    <source>
        <strain evidence="4">TSTF-M6</strain>
    </source>
</reference>
<dbReference type="RefSeq" id="WP_226747634.1">
    <property type="nucleotide sequence ID" value="NZ_JAJATZ010000002.1"/>
</dbReference>
<dbReference type="Gene3D" id="3.40.50.720">
    <property type="entry name" value="NAD(P)-binding Rossmann-like Domain"/>
    <property type="match status" value="2"/>
</dbReference>
<dbReference type="PROSITE" id="PS00671">
    <property type="entry name" value="D_2_HYDROXYACID_DH_3"/>
    <property type="match status" value="1"/>
</dbReference>
<gene>
    <name evidence="4" type="ORF">LGQ03_05820</name>
</gene>
<sequence>MINVLFSARPALWDEYAAPLQDAFAQAGLTVSLSREHAPEDVDYIVFAPNGPVKDFTPYARTRLVMGLWAGVETIVGNKTLTQPLARMVDPALTQGMVEWVVGHTLRHHLGMDAHIAGQDGVWRNTVYPPLAQDRSVTVLGLGALGAACGSALAQLGFAVTGWSRSPKQIAGLRCLSGDDGLSRALDGAEIVILLLPLTPKTENTLDAARLALLAPGAYVLNPGRGGLIDDDALIAALASGHVAGATLDTFRTEPLPADHPYWAHPAVVVTPHIASTTRAASASQVIAENVRRVEAGDAPLNLVDRAAGY</sequence>
<dbReference type="CDD" id="cd12164">
    <property type="entry name" value="GDH_like_2"/>
    <property type="match status" value="1"/>
</dbReference>
<dbReference type="PANTHER" id="PTHR43333">
    <property type="entry name" value="2-HACID_DH_C DOMAIN-CONTAINING PROTEIN"/>
    <property type="match status" value="1"/>
</dbReference>
<dbReference type="InterPro" id="IPR006140">
    <property type="entry name" value="D-isomer_DH_NAD-bd"/>
</dbReference>
<dbReference type="Proteomes" id="UP001138961">
    <property type="component" value="Unassembled WGS sequence"/>
</dbReference>
<keyword evidence="1" id="KW-0560">Oxidoreductase</keyword>
<evidence type="ECO:0000313" key="4">
    <source>
        <dbReference type="EMBL" id="MCB5198752.1"/>
    </source>
</evidence>
<name>A0ABS8BSN7_9RHOB</name>
<evidence type="ECO:0000256" key="1">
    <source>
        <dbReference type="ARBA" id="ARBA00023002"/>
    </source>
</evidence>
<evidence type="ECO:0000259" key="3">
    <source>
        <dbReference type="Pfam" id="PF02826"/>
    </source>
</evidence>
<keyword evidence="2" id="KW-0520">NAD</keyword>
<dbReference type="PANTHER" id="PTHR43333:SF1">
    <property type="entry name" value="D-ISOMER SPECIFIC 2-HYDROXYACID DEHYDROGENASE NAD-BINDING DOMAIN-CONTAINING PROTEIN"/>
    <property type="match status" value="1"/>
</dbReference>
<dbReference type="InterPro" id="IPR036291">
    <property type="entry name" value="NAD(P)-bd_dom_sf"/>
</dbReference>
<dbReference type="Pfam" id="PF02826">
    <property type="entry name" value="2-Hacid_dh_C"/>
    <property type="match status" value="1"/>
</dbReference>
<accession>A0ABS8BSN7</accession>
<keyword evidence="5" id="KW-1185">Reference proteome</keyword>